<evidence type="ECO:0000256" key="3">
    <source>
        <dbReference type="ARBA" id="ARBA00022729"/>
    </source>
</evidence>
<dbReference type="Proteomes" id="UP000228947">
    <property type="component" value="Unassembled WGS sequence"/>
</dbReference>
<dbReference type="GO" id="GO:0006817">
    <property type="term" value="P:phosphate ion transport"/>
    <property type="evidence" value="ECO:0007669"/>
    <property type="project" value="UniProtKB-UniRule"/>
</dbReference>
<comment type="similarity">
    <text evidence="1 4">Belongs to the PstS family.</text>
</comment>
<dbReference type="Gene3D" id="2.30.180.10">
    <property type="entry name" value="FAS1 domain"/>
    <property type="match status" value="1"/>
</dbReference>
<sequence length="483" mass="51867">MRLSSRLCGKLFATCKQKHVGETQDMKARIIALIVLVALAIAPLAAVKAQGGKTIVDIAVENGNFKTLVAAVQAAGLVETLQSAGPFTVFAPTDEAFAKIPGYVLEYLLKPENKDLLTRILTYHVLPGKAMAADAMGLVGKTAKTVEGGEVAFSMHNDSLRINSADIVATDIEASNGVIHVINAVILPEITLPEVDPLAVTGNIISAGSSTVFPLTRRMADLFRNEGFAGNIEVASVGTGAGFERFCKSGETDISNASRPIKASERDNCAKIGRDPVAEFYVAIDALGVVVSKDNDFVDNLTEAQLAQIFSGELKNWNEVNPAWPAEPIRLFSPGSDSGTFDYFVEEIFNKDATKLLNAPGIQLSEDDNVLVEGVAGSRFAIGYFGFAYVLPNLDKIRPVKIEGVEANEANAESGAYPLSRPLFIYSTPQIMQEKPQVAAFINFYITNVRSQLGSARENINYFPVSNDATNLNKLTWLAAVGE</sequence>
<dbReference type="PANTHER" id="PTHR30570">
    <property type="entry name" value="PERIPLASMIC PHOSPHATE BINDING COMPONENT OF PHOSPHATE ABC TRANSPORTER"/>
    <property type="match status" value="1"/>
</dbReference>
<evidence type="ECO:0000313" key="7">
    <source>
        <dbReference type="Proteomes" id="UP000228947"/>
    </source>
</evidence>
<dbReference type="SUPFAM" id="SSF53850">
    <property type="entry name" value="Periplasmic binding protein-like II"/>
    <property type="match status" value="1"/>
</dbReference>
<organism evidence="6 7">
    <name type="scientific">Candidatus Thermofonsia Clade 1 bacterium</name>
    <dbReference type="NCBI Taxonomy" id="2364210"/>
    <lineage>
        <taxon>Bacteria</taxon>
        <taxon>Bacillati</taxon>
        <taxon>Chloroflexota</taxon>
        <taxon>Candidatus Thermofontia</taxon>
        <taxon>Candidatus Thermofonsia Clade 1</taxon>
    </lineage>
</organism>
<keyword evidence="4" id="KW-0592">Phosphate transport</keyword>
<dbReference type="GO" id="GO:0042301">
    <property type="term" value="F:phosphate ion binding"/>
    <property type="evidence" value="ECO:0007669"/>
    <property type="project" value="UniProtKB-UniRule"/>
</dbReference>
<protein>
    <recommendedName>
        <fullName evidence="4">Phosphate-binding protein</fullName>
    </recommendedName>
</protein>
<evidence type="ECO:0000256" key="1">
    <source>
        <dbReference type="ARBA" id="ARBA00008725"/>
    </source>
</evidence>
<reference evidence="6 7" key="1">
    <citation type="submission" date="2017-11" db="EMBL/GenBank/DDBJ databases">
        <title>Evolution of Phototrophy in the Chloroflexi Phylum Driven by Horizontal Gene Transfer.</title>
        <authorList>
            <person name="Ward L.M."/>
            <person name="Hemp J."/>
            <person name="Shih P.M."/>
            <person name="Mcglynn S.E."/>
            <person name="Fischer W."/>
        </authorList>
    </citation>
    <scope>NUCLEOTIDE SEQUENCE [LARGE SCALE GENOMIC DNA]</scope>
    <source>
        <strain evidence="6">CP1_1M</strain>
    </source>
</reference>
<evidence type="ECO:0000256" key="4">
    <source>
        <dbReference type="RuleBase" id="RU367119"/>
    </source>
</evidence>
<dbReference type="Pfam" id="PF02469">
    <property type="entry name" value="Fasciclin"/>
    <property type="match status" value="1"/>
</dbReference>
<comment type="caution">
    <text evidence="6">The sequence shown here is derived from an EMBL/GenBank/DDBJ whole genome shotgun (WGS) entry which is preliminary data.</text>
</comment>
<dbReference type="InterPro" id="IPR036378">
    <property type="entry name" value="FAS1_dom_sf"/>
</dbReference>
<comment type="function">
    <text evidence="4">Involved in the system for phosphate transport across the cytoplasmic membrane.</text>
</comment>
<name>A0A2M8PXP1_9CHLR</name>
<dbReference type="InterPro" id="IPR011862">
    <property type="entry name" value="Phos-bd"/>
</dbReference>
<feature type="domain" description="FAS1" evidence="5">
    <location>
        <begin position="52"/>
        <end position="186"/>
    </location>
</feature>
<proteinExistence type="inferred from homology"/>
<dbReference type="SMART" id="SM00554">
    <property type="entry name" value="FAS1"/>
    <property type="match status" value="1"/>
</dbReference>
<dbReference type="AlphaFoldDB" id="A0A2M8PXP1"/>
<evidence type="ECO:0000313" key="6">
    <source>
        <dbReference type="EMBL" id="PJF42315.1"/>
    </source>
</evidence>
<dbReference type="InterPro" id="IPR024370">
    <property type="entry name" value="PBP_domain"/>
</dbReference>
<dbReference type="PROSITE" id="PS50213">
    <property type="entry name" value="FAS1"/>
    <property type="match status" value="1"/>
</dbReference>
<dbReference type="EMBL" id="PGTL01000022">
    <property type="protein sequence ID" value="PJF42315.1"/>
    <property type="molecule type" value="Genomic_DNA"/>
</dbReference>
<evidence type="ECO:0000256" key="2">
    <source>
        <dbReference type="ARBA" id="ARBA00022448"/>
    </source>
</evidence>
<dbReference type="FunFam" id="2.30.180.10:FF:000032">
    <property type="entry name" value="Fasciclin domain-containing protein, putative"/>
    <property type="match status" value="1"/>
</dbReference>
<dbReference type="SUPFAM" id="SSF82153">
    <property type="entry name" value="FAS1 domain"/>
    <property type="match status" value="1"/>
</dbReference>
<accession>A0A2M8PXP1</accession>
<gene>
    <name evidence="6" type="ORF">CUN50_04555</name>
</gene>
<keyword evidence="2 4" id="KW-0813">Transport</keyword>
<keyword evidence="3" id="KW-0732">Signal</keyword>
<dbReference type="CDD" id="cd13654">
    <property type="entry name" value="PBP2_phosphate_like_2"/>
    <property type="match status" value="1"/>
</dbReference>
<dbReference type="NCBIfam" id="TIGR02136">
    <property type="entry name" value="ptsS_2"/>
    <property type="match status" value="1"/>
</dbReference>
<dbReference type="Gene3D" id="3.40.190.10">
    <property type="entry name" value="Periplasmic binding protein-like II"/>
    <property type="match status" value="2"/>
</dbReference>
<dbReference type="InterPro" id="IPR000782">
    <property type="entry name" value="FAS1_domain"/>
</dbReference>
<dbReference type="InterPro" id="IPR050811">
    <property type="entry name" value="Phosphate_ABC_transporter"/>
</dbReference>
<evidence type="ECO:0000259" key="5">
    <source>
        <dbReference type="PROSITE" id="PS50213"/>
    </source>
</evidence>
<dbReference type="Pfam" id="PF12849">
    <property type="entry name" value="PBP_like_2"/>
    <property type="match status" value="1"/>
</dbReference>
<dbReference type="PANTHER" id="PTHR30570:SF1">
    <property type="entry name" value="PHOSPHATE-BINDING PROTEIN PSTS"/>
    <property type="match status" value="1"/>
</dbReference>